<organism evidence="2 3">
    <name type="scientific">Mucor lusitanicus CBS 277.49</name>
    <dbReference type="NCBI Taxonomy" id="747725"/>
    <lineage>
        <taxon>Eukaryota</taxon>
        <taxon>Fungi</taxon>
        <taxon>Fungi incertae sedis</taxon>
        <taxon>Mucoromycota</taxon>
        <taxon>Mucoromycotina</taxon>
        <taxon>Mucoromycetes</taxon>
        <taxon>Mucorales</taxon>
        <taxon>Mucorineae</taxon>
        <taxon>Mucoraceae</taxon>
        <taxon>Mucor</taxon>
    </lineage>
</organism>
<feature type="domain" description="AMP-dependent synthetase/ligase" evidence="1">
    <location>
        <begin position="13"/>
        <end position="219"/>
    </location>
</feature>
<dbReference type="Pfam" id="PF00501">
    <property type="entry name" value="AMP-binding"/>
    <property type="match status" value="1"/>
</dbReference>
<dbReference type="VEuPathDB" id="FungiDB:MUCCIDRAFT_156051"/>
<protein>
    <recommendedName>
        <fullName evidence="1">AMP-dependent synthetase/ligase domain-containing protein</fullName>
    </recommendedName>
</protein>
<dbReference type="InterPro" id="IPR042099">
    <property type="entry name" value="ANL_N_sf"/>
</dbReference>
<gene>
    <name evidence="2" type="ORF">MUCCIDRAFT_156051</name>
</gene>
<dbReference type="EMBL" id="AMYB01000004">
    <property type="protein sequence ID" value="OAD03094.1"/>
    <property type="molecule type" value="Genomic_DNA"/>
</dbReference>
<dbReference type="PANTHER" id="PTHR43272">
    <property type="entry name" value="LONG-CHAIN-FATTY-ACID--COA LIGASE"/>
    <property type="match status" value="1"/>
</dbReference>
<proteinExistence type="predicted"/>
<dbReference type="PANTHER" id="PTHR43272:SF107">
    <property type="entry name" value="LONG-CHAIN-FATTY-ACID--COA LIGASE 5"/>
    <property type="match status" value="1"/>
</dbReference>
<sequence length="255" mass="27949">MLNLPIGKPEHNVFGHVLVAAVSLLGGSIAFGEEIDDEQSIDVAASLARIAEAKPTIFASGPAFLHQVKQLIQSRYGKSFLFKRGFSIKEGYLKESRLVEDCKYDMLVFRDIRKTLFGGNLRLIFIDNDDNADPALATFLRAVLSVQVLQAFNTSETTSSITASMFYDYNATPEAKGAPLPCNEVKLIDVPERSLHAEDSPNPRGEIWVRGNNVFGGYYNDEAATSEVLDADGWYATGYLGEALANGTFKIIGKK</sequence>
<evidence type="ECO:0000313" key="2">
    <source>
        <dbReference type="EMBL" id="OAD03094.1"/>
    </source>
</evidence>
<name>A0A168L476_MUCCL</name>
<dbReference type="GO" id="GO:0005783">
    <property type="term" value="C:endoplasmic reticulum"/>
    <property type="evidence" value="ECO:0007669"/>
    <property type="project" value="TreeGrafter"/>
</dbReference>
<dbReference type="OrthoDB" id="1700726at2759"/>
<accession>A0A168L476</accession>
<dbReference type="AlphaFoldDB" id="A0A168L476"/>
<comment type="caution">
    <text evidence="2">The sequence shown here is derived from an EMBL/GenBank/DDBJ whole genome shotgun (WGS) entry which is preliminary data.</text>
</comment>
<dbReference type="STRING" id="747725.A0A168L476"/>
<evidence type="ECO:0000313" key="3">
    <source>
        <dbReference type="Proteomes" id="UP000077051"/>
    </source>
</evidence>
<dbReference type="Proteomes" id="UP000077051">
    <property type="component" value="Unassembled WGS sequence"/>
</dbReference>
<keyword evidence="3" id="KW-1185">Reference proteome</keyword>
<dbReference type="Gene3D" id="3.40.50.12780">
    <property type="entry name" value="N-terminal domain of ligase-like"/>
    <property type="match status" value="1"/>
</dbReference>
<dbReference type="InterPro" id="IPR000873">
    <property type="entry name" value="AMP-dep_synth/lig_dom"/>
</dbReference>
<reference evidence="2 3" key="1">
    <citation type="submission" date="2015-06" db="EMBL/GenBank/DDBJ databases">
        <title>Expansion of signal transduction pathways in fungi by whole-genome duplication.</title>
        <authorList>
            <consortium name="DOE Joint Genome Institute"/>
            <person name="Corrochano L.M."/>
            <person name="Kuo A."/>
            <person name="Marcet-Houben M."/>
            <person name="Polaino S."/>
            <person name="Salamov A."/>
            <person name="Villalobos J.M."/>
            <person name="Alvarez M.I."/>
            <person name="Avalos J."/>
            <person name="Benito E.P."/>
            <person name="Benoit I."/>
            <person name="Burger G."/>
            <person name="Camino L.P."/>
            <person name="Canovas D."/>
            <person name="Cerda-Olmedo E."/>
            <person name="Cheng J.-F."/>
            <person name="Dominguez A."/>
            <person name="Elias M."/>
            <person name="Eslava A.P."/>
            <person name="Glaser F."/>
            <person name="Grimwood J."/>
            <person name="Gutierrez G."/>
            <person name="Heitman J."/>
            <person name="Henrissat B."/>
            <person name="Iturriaga E.A."/>
            <person name="Lang B.F."/>
            <person name="Lavin J.L."/>
            <person name="Lee S."/>
            <person name="Li W."/>
            <person name="Lindquist E."/>
            <person name="Lopez-Garcia S."/>
            <person name="Luque E.M."/>
            <person name="Marcos A.T."/>
            <person name="Martin J."/>
            <person name="Mccluskey K."/>
            <person name="Medina H.R."/>
            <person name="Miralles-Duran A."/>
            <person name="Miyazaki A."/>
            <person name="Munoz-Torres E."/>
            <person name="Oguiza J.A."/>
            <person name="Ohm R."/>
            <person name="Olmedo M."/>
            <person name="Orejas M."/>
            <person name="Ortiz-Castellanos L."/>
            <person name="Pisabarro A.G."/>
            <person name="Rodriguez-Romero J."/>
            <person name="Ruiz-Herrera J."/>
            <person name="Ruiz-Vazquez R."/>
            <person name="Sanz C."/>
            <person name="Schackwitz W."/>
            <person name="Schmutz J."/>
            <person name="Shahriari M."/>
            <person name="Shelest E."/>
            <person name="Silva-Franco F."/>
            <person name="Soanes D."/>
            <person name="Syed K."/>
            <person name="Tagua V.G."/>
            <person name="Talbot N.J."/>
            <person name="Thon M."/>
            <person name="De Vries R.P."/>
            <person name="Wiebenga A."/>
            <person name="Yadav J.S."/>
            <person name="Braun E.L."/>
            <person name="Baker S."/>
            <person name="Garre V."/>
            <person name="Horwitz B."/>
            <person name="Torres-Martinez S."/>
            <person name="Idnurm A."/>
            <person name="Herrera-Estrella A."/>
            <person name="Gabaldon T."/>
            <person name="Grigoriev I.V."/>
        </authorList>
    </citation>
    <scope>NUCLEOTIDE SEQUENCE [LARGE SCALE GENOMIC DNA]</scope>
    <source>
        <strain evidence="2 3">CBS 277.49</strain>
    </source>
</reference>
<dbReference type="GO" id="GO:0016020">
    <property type="term" value="C:membrane"/>
    <property type="evidence" value="ECO:0007669"/>
    <property type="project" value="TreeGrafter"/>
</dbReference>
<dbReference type="GO" id="GO:0004467">
    <property type="term" value="F:long-chain fatty acid-CoA ligase activity"/>
    <property type="evidence" value="ECO:0007669"/>
    <property type="project" value="TreeGrafter"/>
</dbReference>
<dbReference type="SUPFAM" id="SSF56801">
    <property type="entry name" value="Acetyl-CoA synthetase-like"/>
    <property type="match status" value="1"/>
</dbReference>
<evidence type="ECO:0000259" key="1">
    <source>
        <dbReference type="Pfam" id="PF00501"/>
    </source>
</evidence>